<evidence type="ECO:0000313" key="7">
    <source>
        <dbReference type="EMBL" id="GEO11272.1"/>
    </source>
</evidence>
<dbReference type="AlphaFoldDB" id="A0A512BH26"/>
<dbReference type="EMBL" id="BJYT01000018">
    <property type="protein sequence ID" value="GEO11272.1"/>
    <property type="molecule type" value="Genomic_DNA"/>
</dbReference>
<dbReference type="GO" id="GO:0005886">
    <property type="term" value="C:plasma membrane"/>
    <property type="evidence" value="ECO:0007669"/>
    <property type="project" value="TreeGrafter"/>
</dbReference>
<accession>A0A512BH26</accession>
<dbReference type="PANTHER" id="PTHR43461:SF1">
    <property type="entry name" value="TRANSMEMBRANE PROTEIN 256"/>
    <property type="match status" value="1"/>
</dbReference>
<keyword evidence="5 6" id="KW-0472">Membrane</keyword>
<evidence type="ECO:0000256" key="5">
    <source>
        <dbReference type="ARBA" id="ARBA00023136"/>
    </source>
</evidence>
<name>A0A512BH26_9BACT</name>
<evidence type="ECO:0000256" key="2">
    <source>
        <dbReference type="ARBA" id="ARBA00009694"/>
    </source>
</evidence>
<gene>
    <name evidence="7" type="ORF">SAE01_37680</name>
</gene>
<dbReference type="Proteomes" id="UP000321513">
    <property type="component" value="Unassembled WGS sequence"/>
</dbReference>
<feature type="transmembrane region" description="Helical" evidence="6">
    <location>
        <begin position="102"/>
        <end position="126"/>
    </location>
</feature>
<dbReference type="RefSeq" id="WP_147205382.1">
    <property type="nucleotide sequence ID" value="NZ_BJYT01000018.1"/>
</dbReference>
<keyword evidence="8" id="KW-1185">Reference proteome</keyword>
<proteinExistence type="inferred from homology"/>
<comment type="caution">
    <text evidence="7">The sequence shown here is derived from an EMBL/GenBank/DDBJ whole genome shotgun (WGS) entry which is preliminary data.</text>
</comment>
<evidence type="ECO:0000313" key="8">
    <source>
        <dbReference type="Proteomes" id="UP000321513"/>
    </source>
</evidence>
<comment type="subcellular location">
    <subcellularLocation>
        <location evidence="1">Membrane</location>
        <topology evidence="1">Multi-pass membrane protein</topology>
    </subcellularLocation>
</comment>
<dbReference type="InterPro" id="IPR006696">
    <property type="entry name" value="DUF423"/>
</dbReference>
<protein>
    <submittedName>
        <fullName evidence="7">DUF423 domain-containing protein</fullName>
    </submittedName>
</protein>
<organism evidence="7 8">
    <name type="scientific">Segetibacter aerophilus</name>
    <dbReference type="NCBI Taxonomy" id="670293"/>
    <lineage>
        <taxon>Bacteria</taxon>
        <taxon>Pseudomonadati</taxon>
        <taxon>Bacteroidota</taxon>
        <taxon>Chitinophagia</taxon>
        <taxon>Chitinophagales</taxon>
        <taxon>Chitinophagaceae</taxon>
        <taxon>Segetibacter</taxon>
    </lineage>
</organism>
<evidence type="ECO:0000256" key="6">
    <source>
        <dbReference type="SAM" id="Phobius"/>
    </source>
</evidence>
<evidence type="ECO:0000256" key="1">
    <source>
        <dbReference type="ARBA" id="ARBA00004141"/>
    </source>
</evidence>
<dbReference type="Pfam" id="PF04241">
    <property type="entry name" value="DUF423"/>
    <property type="match status" value="1"/>
</dbReference>
<feature type="transmembrane region" description="Helical" evidence="6">
    <location>
        <begin position="42"/>
        <end position="60"/>
    </location>
</feature>
<feature type="transmembrane region" description="Helical" evidence="6">
    <location>
        <begin position="67"/>
        <end position="90"/>
    </location>
</feature>
<comment type="similarity">
    <text evidence="2">Belongs to the UPF0382 family.</text>
</comment>
<keyword evidence="4 6" id="KW-1133">Transmembrane helix</keyword>
<sequence length="131" mass="14413">MHKPFLQIAALLGAVSVAFGAFGAHALKKMASDVTVNIFETGVRYQFYHVFALALVGVLYRDFSNKWLLWSGNLFMIGMLLFCGSLYLLTYFKATAKPNFDWVGAITPLGGVAFIAGWICLFIGLYRSTAA</sequence>
<reference evidence="7 8" key="1">
    <citation type="submission" date="2019-07" db="EMBL/GenBank/DDBJ databases">
        <title>Whole genome shotgun sequence of Segetibacter aerophilus NBRC 106135.</title>
        <authorList>
            <person name="Hosoyama A."/>
            <person name="Uohara A."/>
            <person name="Ohji S."/>
            <person name="Ichikawa N."/>
        </authorList>
    </citation>
    <scope>NUCLEOTIDE SEQUENCE [LARGE SCALE GENOMIC DNA]</scope>
    <source>
        <strain evidence="7 8">NBRC 106135</strain>
    </source>
</reference>
<dbReference type="PANTHER" id="PTHR43461">
    <property type="entry name" value="TRANSMEMBRANE PROTEIN 256"/>
    <property type="match status" value="1"/>
</dbReference>
<evidence type="ECO:0000256" key="3">
    <source>
        <dbReference type="ARBA" id="ARBA00022692"/>
    </source>
</evidence>
<evidence type="ECO:0000256" key="4">
    <source>
        <dbReference type="ARBA" id="ARBA00022989"/>
    </source>
</evidence>
<keyword evidence="3 6" id="KW-0812">Transmembrane</keyword>
<dbReference type="OrthoDB" id="9802121at2"/>